<dbReference type="InterPro" id="IPR036388">
    <property type="entry name" value="WH-like_DNA-bd_sf"/>
</dbReference>
<dbReference type="Pfam" id="PF00392">
    <property type="entry name" value="GntR"/>
    <property type="match status" value="1"/>
</dbReference>
<dbReference type="OrthoDB" id="4164516at2"/>
<keyword evidence="2" id="KW-0238">DNA-binding</keyword>
<dbReference type="GeneID" id="95360817"/>
<name>U2PRU6_9ACTN</name>
<dbReference type="InterPro" id="IPR008920">
    <property type="entry name" value="TF_FadR/GntR_C"/>
</dbReference>
<comment type="caution">
    <text evidence="5">The sequence shown here is derived from an EMBL/GenBank/DDBJ whole genome shotgun (WGS) entry which is preliminary data.</text>
</comment>
<dbReference type="GO" id="GO:0003700">
    <property type="term" value="F:DNA-binding transcription factor activity"/>
    <property type="evidence" value="ECO:0007669"/>
    <property type="project" value="InterPro"/>
</dbReference>
<gene>
    <name evidence="5" type="ORF">HMPREF0682_1366</name>
</gene>
<evidence type="ECO:0000313" key="6">
    <source>
        <dbReference type="Proteomes" id="UP000017052"/>
    </source>
</evidence>
<evidence type="ECO:0000256" key="3">
    <source>
        <dbReference type="ARBA" id="ARBA00023163"/>
    </source>
</evidence>
<evidence type="ECO:0000259" key="4">
    <source>
        <dbReference type="PROSITE" id="PS50949"/>
    </source>
</evidence>
<organism evidence="5 6">
    <name type="scientific">Propionibacterium acidifaciens F0233</name>
    <dbReference type="NCBI Taxonomy" id="553198"/>
    <lineage>
        <taxon>Bacteria</taxon>
        <taxon>Bacillati</taxon>
        <taxon>Actinomycetota</taxon>
        <taxon>Actinomycetes</taxon>
        <taxon>Propionibacteriales</taxon>
        <taxon>Propionibacteriaceae</taxon>
        <taxon>Propionibacterium</taxon>
    </lineage>
</organism>
<dbReference type="PANTHER" id="PTHR43537:SF44">
    <property type="entry name" value="GNTR FAMILY REGULATORY PROTEIN"/>
    <property type="match status" value="1"/>
</dbReference>
<evidence type="ECO:0000256" key="1">
    <source>
        <dbReference type="ARBA" id="ARBA00023015"/>
    </source>
</evidence>
<dbReference type="Gene3D" id="1.20.120.530">
    <property type="entry name" value="GntR ligand-binding domain-like"/>
    <property type="match status" value="1"/>
</dbReference>
<dbReference type="AlphaFoldDB" id="U2PRU6"/>
<dbReference type="Proteomes" id="UP000017052">
    <property type="component" value="Unassembled WGS sequence"/>
</dbReference>
<dbReference type="SMART" id="SM00345">
    <property type="entry name" value="HTH_GNTR"/>
    <property type="match status" value="1"/>
</dbReference>
<sequence length="232" mass="25020">MSASRVSATVDALFDMVVSGRAPVGEALPAEAALARTLDVSRLTLREAVRVLTGRGVLRPVHGRGTFVNPPGRWTDLGSIVALRSRTSSWSEIAGQLVEIRRMIEVGSAGLAAERRSRTDVDRLGRDLEDFRAHHEAGDAERATTADLDFHDHILQAAGNPFLFTVYEPLRGLLERGRAETSASSEVRERAMGHHRAILDAIAAGDPRAAERAMSAHMDQTARDAVARADAG</sequence>
<dbReference type="SUPFAM" id="SSF48008">
    <property type="entry name" value="GntR ligand-binding domain-like"/>
    <property type="match status" value="1"/>
</dbReference>
<dbReference type="PANTHER" id="PTHR43537">
    <property type="entry name" value="TRANSCRIPTIONAL REGULATOR, GNTR FAMILY"/>
    <property type="match status" value="1"/>
</dbReference>
<dbReference type="Gene3D" id="1.10.10.10">
    <property type="entry name" value="Winged helix-like DNA-binding domain superfamily/Winged helix DNA-binding domain"/>
    <property type="match status" value="1"/>
</dbReference>
<dbReference type="InterPro" id="IPR000524">
    <property type="entry name" value="Tscrpt_reg_HTH_GntR"/>
</dbReference>
<dbReference type="GO" id="GO:0003677">
    <property type="term" value="F:DNA binding"/>
    <property type="evidence" value="ECO:0007669"/>
    <property type="project" value="UniProtKB-KW"/>
</dbReference>
<evidence type="ECO:0000313" key="5">
    <source>
        <dbReference type="EMBL" id="ERK53245.1"/>
    </source>
</evidence>
<dbReference type="InterPro" id="IPR011711">
    <property type="entry name" value="GntR_C"/>
</dbReference>
<dbReference type="SMART" id="SM00895">
    <property type="entry name" value="FCD"/>
    <property type="match status" value="1"/>
</dbReference>
<dbReference type="EMBL" id="ACVN02000240">
    <property type="protein sequence ID" value="ERK53245.1"/>
    <property type="molecule type" value="Genomic_DNA"/>
</dbReference>
<dbReference type="SUPFAM" id="SSF46785">
    <property type="entry name" value="Winged helix' DNA-binding domain"/>
    <property type="match status" value="1"/>
</dbReference>
<accession>U2PRU6</accession>
<reference evidence="5" key="1">
    <citation type="submission" date="2013-08" db="EMBL/GenBank/DDBJ databases">
        <authorList>
            <person name="Durkin A.S."/>
            <person name="Haft D.R."/>
            <person name="McCorrison J."/>
            <person name="Torralba M."/>
            <person name="Gillis M."/>
            <person name="Haft D.H."/>
            <person name="Methe B."/>
            <person name="Sutton G."/>
            <person name="Nelson K.E."/>
        </authorList>
    </citation>
    <scope>NUCLEOTIDE SEQUENCE [LARGE SCALE GENOMIC DNA]</scope>
    <source>
        <strain evidence="5">F0233</strain>
    </source>
</reference>
<dbReference type="PRINTS" id="PR00035">
    <property type="entry name" value="HTHGNTR"/>
</dbReference>
<dbReference type="PROSITE" id="PS50949">
    <property type="entry name" value="HTH_GNTR"/>
    <property type="match status" value="1"/>
</dbReference>
<feature type="domain" description="HTH gntR-type" evidence="4">
    <location>
        <begin position="3"/>
        <end position="71"/>
    </location>
</feature>
<proteinExistence type="predicted"/>
<dbReference type="RefSeq" id="WP_021798224.1">
    <property type="nucleotide sequence ID" value="NZ_ACVN02000240.1"/>
</dbReference>
<keyword evidence="3" id="KW-0804">Transcription</keyword>
<evidence type="ECO:0000256" key="2">
    <source>
        <dbReference type="ARBA" id="ARBA00023125"/>
    </source>
</evidence>
<dbReference type="InterPro" id="IPR036390">
    <property type="entry name" value="WH_DNA-bd_sf"/>
</dbReference>
<protein>
    <submittedName>
        <fullName evidence="5">FCD domain protein</fullName>
    </submittedName>
</protein>
<keyword evidence="6" id="KW-1185">Reference proteome</keyword>
<dbReference type="Pfam" id="PF07729">
    <property type="entry name" value="FCD"/>
    <property type="match status" value="1"/>
</dbReference>
<keyword evidence="1" id="KW-0805">Transcription regulation</keyword>